<dbReference type="GO" id="GO:0052913">
    <property type="term" value="F:16S rRNA (guanine(966)-N(2))-methyltransferase activity"/>
    <property type="evidence" value="ECO:0007669"/>
    <property type="project" value="UniProtKB-EC"/>
</dbReference>
<dbReference type="PANTHER" id="PTHR43542:SF1">
    <property type="entry name" value="METHYLTRANSFERASE"/>
    <property type="match status" value="1"/>
</dbReference>
<dbReference type="AlphaFoldDB" id="A0A553UPI8"/>
<dbReference type="InterPro" id="IPR029063">
    <property type="entry name" value="SAM-dependent_MTases_sf"/>
</dbReference>
<gene>
    <name evidence="3" type="primary">rsmD</name>
    <name evidence="3" type="ORF">FNE76_06150</name>
</gene>
<keyword evidence="2 3" id="KW-0808">Transferase</keyword>
<dbReference type="PANTHER" id="PTHR43542">
    <property type="entry name" value="METHYLTRANSFERASE"/>
    <property type="match status" value="1"/>
</dbReference>
<organism evidence="3 4">
    <name type="scientific">Helicobacter mehlei</name>
    <dbReference type="NCBI Taxonomy" id="2316080"/>
    <lineage>
        <taxon>Bacteria</taxon>
        <taxon>Pseudomonadati</taxon>
        <taxon>Campylobacterota</taxon>
        <taxon>Epsilonproteobacteria</taxon>
        <taxon>Campylobacterales</taxon>
        <taxon>Helicobacteraceae</taxon>
        <taxon>Helicobacter</taxon>
    </lineage>
</organism>
<dbReference type="Gene3D" id="3.40.50.150">
    <property type="entry name" value="Vaccinia Virus protein VP39"/>
    <property type="match status" value="1"/>
</dbReference>
<dbReference type="EC" id="2.1.1.171" evidence="3"/>
<dbReference type="OrthoDB" id="9803017at2"/>
<name>A0A553UPI8_9HELI</name>
<protein>
    <submittedName>
        <fullName evidence="3">16S rRNA (Guanine(966)-N(2))-methyltransferase RsmD</fullName>
        <ecNumber evidence="3">2.1.1.171</ecNumber>
    </submittedName>
</protein>
<dbReference type="Proteomes" id="UP000319322">
    <property type="component" value="Unassembled WGS sequence"/>
</dbReference>
<reference evidence="3 4" key="3">
    <citation type="submission" date="2019-07" db="EMBL/GenBank/DDBJ databases">
        <authorList>
            <person name="Papic B."/>
        </authorList>
    </citation>
    <scope>NUCLEOTIDE SEQUENCE [LARGE SCALE GENOMIC DNA]</scope>
    <source>
        <strain evidence="3 4">L8b</strain>
    </source>
</reference>
<dbReference type="SUPFAM" id="SSF53335">
    <property type="entry name" value="S-adenosyl-L-methionine-dependent methyltransferases"/>
    <property type="match status" value="1"/>
</dbReference>
<dbReference type="EMBL" id="VKGC01000016">
    <property type="protein sequence ID" value="TSA82118.1"/>
    <property type="molecule type" value="Genomic_DNA"/>
</dbReference>
<keyword evidence="4" id="KW-1185">Reference proteome</keyword>
<dbReference type="NCBIfam" id="TIGR00095">
    <property type="entry name" value="16S rRNA (guanine(966)-N(2))-methyltransferase RsmD"/>
    <property type="match status" value="1"/>
</dbReference>
<sequence length="198" mass="21978">MPTPLFKILGGALKGLSLHLPSKATTRPTKAIIKQSVFNVLGTSIQNSSFIEVFGGSASMGLEALSLGAHRALFFEKDPLVFKVLQQNIQLCQARLKPCNAQSYLGDAFQLLPIHLANLEPQGLLILYLDPPFKPNLYPACWELLENLNLTRALEHGVLIILEHQSNEHMGTNPPKFSIIKQRKFGRTSLSYYILKGK</sequence>
<evidence type="ECO:0000256" key="1">
    <source>
        <dbReference type="ARBA" id="ARBA00022603"/>
    </source>
</evidence>
<dbReference type="InterPro" id="IPR004398">
    <property type="entry name" value="RNA_MeTrfase_RsmD"/>
</dbReference>
<accession>A0A553UPI8</accession>
<dbReference type="Pfam" id="PF03602">
    <property type="entry name" value="Cons_hypoth95"/>
    <property type="match status" value="1"/>
</dbReference>
<evidence type="ECO:0000313" key="4">
    <source>
        <dbReference type="Proteomes" id="UP000319322"/>
    </source>
</evidence>
<dbReference type="PIRSF" id="PIRSF004553">
    <property type="entry name" value="CHP00095"/>
    <property type="match status" value="1"/>
</dbReference>
<evidence type="ECO:0000256" key="2">
    <source>
        <dbReference type="ARBA" id="ARBA00022679"/>
    </source>
</evidence>
<reference evidence="4" key="1">
    <citation type="submission" date="2019-07" db="EMBL/GenBank/DDBJ databases">
        <title>Helicobacter labacensis sp. nov., Helicobacter mehlei sp. nov. and Helicobacter vulpis sp. nov., isolated from gastric mucosa of red fox (Vulpis vulpis).</title>
        <authorList>
            <person name="Papic B."/>
        </authorList>
    </citation>
    <scope>NUCLEOTIDE SEQUENCE [LARGE SCALE GENOMIC DNA]</scope>
    <source>
        <strain evidence="4">L8b</strain>
    </source>
</reference>
<dbReference type="RefSeq" id="WP_120948578.1">
    <property type="nucleotide sequence ID" value="NZ_QXQP01000019.1"/>
</dbReference>
<proteinExistence type="predicted"/>
<keyword evidence="1 3" id="KW-0489">Methyltransferase</keyword>
<reference evidence="3 4" key="2">
    <citation type="submission" date="2019-07" db="EMBL/GenBank/DDBJ databases">
        <title>Helicobacter labacensis sp. nov., Helicobacter mehlei sp. nov. and Helicobacter vulpis sp. nov., isolated from gastric mucosa of red fox (Vulpis vulpis).</title>
        <authorList>
            <person name="Kusar D."/>
            <person name="Gruntar I."/>
            <person name="Pate M."/>
            <person name="Zajc U."/>
            <person name="Ocepek M."/>
        </authorList>
    </citation>
    <scope>NUCLEOTIDE SEQUENCE [LARGE SCALE GENOMIC DNA]</scope>
    <source>
        <strain evidence="3 4">L8b</strain>
    </source>
</reference>
<evidence type="ECO:0000313" key="3">
    <source>
        <dbReference type="EMBL" id="TSA82118.1"/>
    </source>
</evidence>
<comment type="caution">
    <text evidence="3">The sequence shown here is derived from an EMBL/GenBank/DDBJ whole genome shotgun (WGS) entry which is preliminary data.</text>
</comment>